<reference evidence="1" key="1">
    <citation type="submission" date="2022-06" db="EMBL/GenBank/DDBJ databases">
        <authorList>
            <person name="Legras J.-L."/>
            <person name="Devillers H."/>
            <person name="Grondin C."/>
        </authorList>
    </citation>
    <scope>NUCLEOTIDE SEQUENCE</scope>
    <source>
        <strain evidence="1">CLIB 1444</strain>
    </source>
</reference>
<proteinExistence type="predicted"/>
<gene>
    <name evidence="1" type="ORF">CLIB1444_03S03972</name>
</gene>
<accession>A0ACA9Y6P2</accession>
<protein>
    <submittedName>
        <fullName evidence="1">Uncharacterized protein</fullName>
    </submittedName>
</protein>
<name>A0ACA9Y6P2_9ASCO</name>
<dbReference type="Proteomes" id="UP001152531">
    <property type="component" value="Unassembled WGS sequence"/>
</dbReference>
<sequence>MSVTYNTLTLKNGVEMFYRESGKSNNETLLLLHGFPTSSRQFSHLIPLLSNKFHVVAPDLPAFGETKIPEDFEVTFDNLSKSVGLLLNELKISTFSVYIFDYGAPTGLRLALEDQFTVKAIVSQNGNAYIEGIQEFWDPIRKVWDLVDKSELTPAEKEQLEIERENLAQSLFMNLKPYTWQYFNGEPDGTIVNPEDAKVDFELLMNYPNTRHNQLALFTDYRKNLPLYPKFQEYFRESNVPILAIWGVNDFIFPKEGQEAFTRDSKNVKVVELDAGHFVSVNHASKLAENILAFFEEYNL</sequence>
<evidence type="ECO:0000313" key="2">
    <source>
        <dbReference type="Proteomes" id="UP001152531"/>
    </source>
</evidence>
<evidence type="ECO:0000313" key="1">
    <source>
        <dbReference type="EMBL" id="CAH6720081.1"/>
    </source>
</evidence>
<keyword evidence="2" id="KW-1185">Reference proteome</keyword>
<dbReference type="EMBL" id="CALSDN010000003">
    <property type="protein sequence ID" value="CAH6720081.1"/>
    <property type="molecule type" value="Genomic_DNA"/>
</dbReference>
<comment type="caution">
    <text evidence="1">The sequence shown here is derived from an EMBL/GenBank/DDBJ whole genome shotgun (WGS) entry which is preliminary data.</text>
</comment>
<organism evidence="1 2">
    <name type="scientific">[Candida] jaroonii</name>
    <dbReference type="NCBI Taxonomy" id="467808"/>
    <lineage>
        <taxon>Eukaryota</taxon>
        <taxon>Fungi</taxon>
        <taxon>Dikarya</taxon>
        <taxon>Ascomycota</taxon>
        <taxon>Saccharomycotina</taxon>
        <taxon>Pichiomycetes</taxon>
        <taxon>Debaryomycetaceae</taxon>
        <taxon>Yamadazyma</taxon>
    </lineage>
</organism>